<evidence type="ECO:0000313" key="2">
    <source>
        <dbReference type="EMBL" id="SJZ51334.1"/>
    </source>
</evidence>
<dbReference type="RefSeq" id="WP_078755774.1">
    <property type="nucleotide sequence ID" value="NZ_FUWO01000007.1"/>
</dbReference>
<dbReference type="STRING" id="1121925.SAMN02746011_01007"/>
<organism evidence="2 3">
    <name type="scientific">Globicatella sulfidifaciens DSM 15739</name>
    <dbReference type="NCBI Taxonomy" id="1121925"/>
    <lineage>
        <taxon>Bacteria</taxon>
        <taxon>Bacillati</taxon>
        <taxon>Bacillota</taxon>
        <taxon>Bacilli</taxon>
        <taxon>Lactobacillales</taxon>
        <taxon>Aerococcaceae</taxon>
        <taxon>Globicatella</taxon>
    </lineage>
</organism>
<feature type="domain" description="HTH cro/C1-type" evidence="1">
    <location>
        <begin position="20"/>
        <end position="69"/>
    </location>
</feature>
<dbReference type="InterPro" id="IPR010982">
    <property type="entry name" value="Lambda_DNA-bd_dom_sf"/>
</dbReference>
<proteinExistence type="predicted"/>
<keyword evidence="3" id="KW-1185">Reference proteome</keyword>
<name>A0A1T4L9M4_9LACT</name>
<dbReference type="Pfam" id="PF01381">
    <property type="entry name" value="HTH_3"/>
    <property type="match status" value="1"/>
</dbReference>
<dbReference type="EMBL" id="FUWO01000007">
    <property type="protein sequence ID" value="SJZ51334.1"/>
    <property type="molecule type" value="Genomic_DNA"/>
</dbReference>
<dbReference type="Proteomes" id="UP000189941">
    <property type="component" value="Unassembled WGS sequence"/>
</dbReference>
<evidence type="ECO:0000259" key="1">
    <source>
        <dbReference type="PROSITE" id="PS50943"/>
    </source>
</evidence>
<accession>A0A1T4L9M4</accession>
<dbReference type="PROSITE" id="PS50943">
    <property type="entry name" value="HTH_CROC1"/>
    <property type="match status" value="1"/>
</dbReference>
<dbReference type="SUPFAM" id="SSF47413">
    <property type="entry name" value="lambda repressor-like DNA-binding domains"/>
    <property type="match status" value="1"/>
</dbReference>
<protein>
    <submittedName>
        <fullName evidence="2">Predicted transcriptional regulators</fullName>
    </submittedName>
</protein>
<dbReference type="InterPro" id="IPR001387">
    <property type="entry name" value="Cro/C1-type_HTH"/>
</dbReference>
<gene>
    <name evidence="2" type="ORF">SAMN02746011_01007</name>
</gene>
<dbReference type="GO" id="GO:0003677">
    <property type="term" value="F:DNA binding"/>
    <property type="evidence" value="ECO:0007669"/>
    <property type="project" value="InterPro"/>
</dbReference>
<evidence type="ECO:0000313" key="3">
    <source>
        <dbReference type="Proteomes" id="UP000189941"/>
    </source>
</evidence>
<dbReference type="CDD" id="cd00093">
    <property type="entry name" value="HTH_XRE"/>
    <property type="match status" value="1"/>
</dbReference>
<dbReference type="AlphaFoldDB" id="A0A1T4L9M4"/>
<reference evidence="3" key="1">
    <citation type="submission" date="2017-02" db="EMBL/GenBank/DDBJ databases">
        <authorList>
            <person name="Varghese N."/>
            <person name="Submissions S."/>
        </authorList>
    </citation>
    <scope>NUCLEOTIDE SEQUENCE [LARGE SCALE GENOMIC DNA]</scope>
    <source>
        <strain evidence="3">DSM 15739</strain>
    </source>
</reference>
<dbReference type="SMART" id="SM00530">
    <property type="entry name" value="HTH_XRE"/>
    <property type="match status" value="1"/>
</dbReference>
<sequence>MELNYNKFVQSMSEAMIIGRKRKKLNQSEVAKLLGISRGHYSDLENGKTIPSLVVALKINEIFPFFSLINDADRVSKDLS</sequence>
<dbReference type="Gene3D" id="1.10.260.40">
    <property type="entry name" value="lambda repressor-like DNA-binding domains"/>
    <property type="match status" value="1"/>
</dbReference>